<reference evidence="2" key="1">
    <citation type="submission" date="2023-10" db="EMBL/GenBank/DDBJ databases">
        <title>Genome assembly of Pristionchus species.</title>
        <authorList>
            <person name="Yoshida K."/>
            <person name="Sommer R.J."/>
        </authorList>
    </citation>
    <scope>NUCLEOTIDE SEQUENCE</scope>
    <source>
        <strain evidence="2">RS0144</strain>
    </source>
</reference>
<feature type="compositionally biased region" description="Basic and acidic residues" evidence="1">
    <location>
        <begin position="36"/>
        <end position="46"/>
    </location>
</feature>
<proteinExistence type="predicted"/>
<name>A0AAV5SHH6_9BILA</name>
<protein>
    <submittedName>
        <fullName evidence="2">Uncharacterized protein</fullName>
    </submittedName>
</protein>
<organism evidence="2 3">
    <name type="scientific">Pristionchus entomophagus</name>
    <dbReference type="NCBI Taxonomy" id="358040"/>
    <lineage>
        <taxon>Eukaryota</taxon>
        <taxon>Metazoa</taxon>
        <taxon>Ecdysozoa</taxon>
        <taxon>Nematoda</taxon>
        <taxon>Chromadorea</taxon>
        <taxon>Rhabditida</taxon>
        <taxon>Rhabditina</taxon>
        <taxon>Diplogasteromorpha</taxon>
        <taxon>Diplogasteroidea</taxon>
        <taxon>Neodiplogasteridae</taxon>
        <taxon>Pristionchus</taxon>
    </lineage>
</organism>
<dbReference type="AlphaFoldDB" id="A0AAV5SHH6"/>
<dbReference type="EMBL" id="BTSX01000001">
    <property type="protein sequence ID" value="GMS82087.1"/>
    <property type="molecule type" value="Genomic_DNA"/>
</dbReference>
<dbReference type="Proteomes" id="UP001432027">
    <property type="component" value="Unassembled WGS sequence"/>
</dbReference>
<evidence type="ECO:0000313" key="2">
    <source>
        <dbReference type="EMBL" id="GMS82087.1"/>
    </source>
</evidence>
<sequence length="79" mass="9303">REIAATDKMVDEKISAHEDQAVNRGVKQIVRPPSKNRGESSEERQFLGIQRDEVREHTSKWEMAKRRMLETTDDDDYEE</sequence>
<keyword evidence="3" id="KW-1185">Reference proteome</keyword>
<gene>
    <name evidence="2" type="ORF">PENTCL1PPCAC_4262</name>
</gene>
<comment type="caution">
    <text evidence="2">The sequence shown here is derived from an EMBL/GenBank/DDBJ whole genome shotgun (WGS) entry which is preliminary data.</text>
</comment>
<feature type="non-terminal residue" evidence="2">
    <location>
        <position position="1"/>
    </location>
</feature>
<feature type="region of interest" description="Disordered" evidence="1">
    <location>
        <begin position="17"/>
        <end position="46"/>
    </location>
</feature>
<evidence type="ECO:0000313" key="3">
    <source>
        <dbReference type="Proteomes" id="UP001432027"/>
    </source>
</evidence>
<feature type="non-terminal residue" evidence="2">
    <location>
        <position position="79"/>
    </location>
</feature>
<accession>A0AAV5SHH6</accession>
<evidence type="ECO:0000256" key="1">
    <source>
        <dbReference type="SAM" id="MobiDB-lite"/>
    </source>
</evidence>